<dbReference type="NCBIfam" id="TIGR01484">
    <property type="entry name" value="HAD-SF-IIB"/>
    <property type="match status" value="1"/>
</dbReference>
<proteinExistence type="predicted"/>
<organism evidence="1 2">
    <name type="scientific">Candidatus Cetobacterium colombiensis</name>
    <dbReference type="NCBI Taxonomy" id="3073100"/>
    <lineage>
        <taxon>Bacteria</taxon>
        <taxon>Fusobacteriati</taxon>
        <taxon>Fusobacteriota</taxon>
        <taxon>Fusobacteriia</taxon>
        <taxon>Fusobacteriales</taxon>
        <taxon>Fusobacteriaceae</taxon>
        <taxon>Cetobacterium</taxon>
    </lineage>
</organism>
<dbReference type="InterPro" id="IPR023214">
    <property type="entry name" value="HAD_sf"/>
</dbReference>
<dbReference type="InterPro" id="IPR036412">
    <property type="entry name" value="HAD-like_sf"/>
</dbReference>
<dbReference type="EMBL" id="JAVIKH010000001">
    <property type="protein sequence ID" value="MDX8334988.1"/>
    <property type="molecule type" value="Genomic_DNA"/>
</dbReference>
<dbReference type="PANTHER" id="PTHR10000:SF8">
    <property type="entry name" value="HAD SUPERFAMILY HYDROLASE-LIKE, TYPE 3"/>
    <property type="match status" value="1"/>
</dbReference>
<accession>A0ABU4W915</accession>
<dbReference type="Gene3D" id="3.30.1240.10">
    <property type="match status" value="1"/>
</dbReference>
<gene>
    <name evidence="1" type="ORF">RFV38_00495</name>
</gene>
<dbReference type="RefSeq" id="WP_320312401.1">
    <property type="nucleotide sequence ID" value="NZ_JAVIKH010000001.1"/>
</dbReference>
<dbReference type="PROSITE" id="PS01229">
    <property type="entry name" value="COF_2"/>
    <property type="match status" value="1"/>
</dbReference>
<name>A0ABU4W915_9FUSO</name>
<dbReference type="Gene3D" id="3.40.50.1000">
    <property type="entry name" value="HAD superfamily/HAD-like"/>
    <property type="match status" value="1"/>
</dbReference>
<comment type="caution">
    <text evidence="1">The sequence shown here is derived from an EMBL/GenBank/DDBJ whole genome shotgun (WGS) entry which is preliminary data.</text>
</comment>
<dbReference type="EC" id="3.1.3.-" evidence="1"/>
<sequence length="264" mass="30006">MYKLVVSDLDGTLVNSEKCVSDYTKKIVSLLREKGIEFIIATGRNYKGSRHIYETLNLNSVMICNNGSTIYDQNGNLIFQRTLDSNISVEVLEIILKENCVFLACYGTETYIGEGTLDKVNSFLYSPIESPTEISKDNLHSYTFEKIVIMDKDNDKLRKLSKIFNAYDEINAFISQDDYLDIVHFETSKGQALKAIANLKNIDLENTIAFGDAFNDYEMLKFAGKGIVMANGFNDLKTEFETMDFTNNEHGVARYLSKLFNLEK</sequence>
<reference evidence="2" key="1">
    <citation type="submission" date="2023-07" db="EMBL/GenBank/DDBJ databases">
        <authorList>
            <person name="Colorado M.A."/>
            <person name="Villamil L.M."/>
            <person name="Melo J.F."/>
            <person name="Rodriguez J.A."/>
            <person name="Ruiz R.Y."/>
        </authorList>
    </citation>
    <scope>NUCLEOTIDE SEQUENCE [LARGE SCALE GENOMIC DNA]</scope>
    <source>
        <strain evidence="2">C33</strain>
    </source>
</reference>
<keyword evidence="2" id="KW-1185">Reference proteome</keyword>
<keyword evidence="1" id="KW-0378">Hydrolase</keyword>
<dbReference type="Pfam" id="PF08282">
    <property type="entry name" value="Hydrolase_3"/>
    <property type="match status" value="1"/>
</dbReference>
<dbReference type="SFLD" id="SFLDS00003">
    <property type="entry name" value="Haloacid_Dehalogenase"/>
    <property type="match status" value="1"/>
</dbReference>
<dbReference type="PROSITE" id="PS01228">
    <property type="entry name" value="COF_1"/>
    <property type="match status" value="1"/>
</dbReference>
<dbReference type="NCBIfam" id="TIGR00099">
    <property type="entry name" value="Cof-subfamily"/>
    <property type="match status" value="1"/>
</dbReference>
<dbReference type="CDD" id="cd07516">
    <property type="entry name" value="HAD_Pase"/>
    <property type="match status" value="1"/>
</dbReference>
<protein>
    <submittedName>
        <fullName evidence="1">Cof-type HAD-IIB family hydrolase</fullName>
        <ecNumber evidence="1">3.1.3.-</ecNumber>
    </submittedName>
</protein>
<dbReference type="PANTHER" id="PTHR10000">
    <property type="entry name" value="PHOSPHOSERINE PHOSPHATASE"/>
    <property type="match status" value="1"/>
</dbReference>
<dbReference type="InterPro" id="IPR000150">
    <property type="entry name" value="Cof"/>
</dbReference>
<evidence type="ECO:0000313" key="2">
    <source>
        <dbReference type="Proteomes" id="UP001279681"/>
    </source>
</evidence>
<dbReference type="SUPFAM" id="SSF56784">
    <property type="entry name" value="HAD-like"/>
    <property type="match status" value="1"/>
</dbReference>
<dbReference type="Proteomes" id="UP001279681">
    <property type="component" value="Unassembled WGS sequence"/>
</dbReference>
<evidence type="ECO:0000313" key="1">
    <source>
        <dbReference type="EMBL" id="MDX8334988.1"/>
    </source>
</evidence>
<dbReference type="InterPro" id="IPR006379">
    <property type="entry name" value="HAD-SF_hydro_IIB"/>
</dbReference>
<dbReference type="SFLD" id="SFLDG01140">
    <property type="entry name" value="C2.B:_Phosphomannomutase_and_P"/>
    <property type="match status" value="1"/>
</dbReference>
<dbReference type="GO" id="GO:0016787">
    <property type="term" value="F:hydrolase activity"/>
    <property type="evidence" value="ECO:0007669"/>
    <property type="project" value="UniProtKB-KW"/>
</dbReference>